<dbReference type="Proteomes" id="UP000054107">
    <property type="component" value="Unassembled WGS sequence"/>
</dbReference>
<proteinExistence type="predicted"/>
<gene>
    <name evidence="1" type="primary">PARPA_02531.1 scaffold 4843</name>
</gene>
<protein>
    <submittedName>
        <fullName evidence="1">Uncharacterized protein</fullName>
    </submittedName>
</protein>
<dbReference type="OrthoDB" id="2278241at2759"/>
<sequence length="187" mass="21526">MVLSMTNSQLRTMYMRDHPPIIRPALEVHRLTSVSSFLHTRMHSSARNLWFRLLHNKVPSKVNLRPILRLPDEMCVFCGGRETTAHMLFTCPSHADAWTNYFALVFVPSGPLNMDQVSQDIMSLNLQEYRLLDSELKVSVFEAVTCLLTSVWRAKWQHHFDAVAPDNQSIVDRAMVNLRHLSALNIL</sequence>
<evidence type="ECO:0000313" key="2">
    <source>
        <dbReference type="Proteomes" id="UP000054107"/>
    </source>
</evidence>
<evidence type="ECO:0000313" key="1">
    <source>
        <dbReference type="EMBL" id="CEP09077.1"/>
    </source>
</evidence>
<reference evidence="1 2" key="1">
    <citation type="submission" date="2014-09" db="EMBL/GenBank/DDBJ databases">
        <authorList>
            <person name="Ellenberger Sabrina"/>
        </authorList>
    </citation>
    <scope>NUCLEOTIDE SEQUENCE [LARGE SCALE GENOMIC DNA]</scope>
    <source>
        <strain evidence="1 2">CBS 412.66</strain>
    </source>
</reference>
<dbReference type="AlphaFoldDB" id="A0A0B7MVC8"/>
<organism evidence="1 2">
    <name type="scientific">Parasitella parasitica</name>
    <dbReference type="NCBI Taxonomy" id="35722"/>
    <lineage>
        <taxon>Eukaryota</taxon>
        <taxon>Fungi</taxon>
        <taxon>Fungi incertae sedis</taxon>
        <taxon>Mucoromycota</taxon>
        <taxon>Mucoromycotina</taxon>
        <taxon>Mucoromycetes</taxon>
        <taxon>Mucorales</taxon>
        <taxon>Mucorineae</taxon>
        <taxon>Mucoraceae</taxon>
        <taxon>Parasitella</taxon>
    </lineage>
</organism>
<name>A0A0B7MVC8_9FUNG</name>
<accession>A0A0B7MVC8</accession>
<keyword evidence="2" id="KW-1185">Reference proteome</keyword>
<dbReference type="EMBL" id="LN721083">
    <property type="protein sequence ID" value="CEP09077.1"/>
    <property type="molecule type" value="Genomic_DNA"/>
</dbReference>